<reference evidence="2" key="1">
    <citation type="submission" date="2020-05" db="EMBL/GenBank/DDBJ databases">
        <title>WGS assembly of Panicum virgatum.</title>
        <authorList>
            <person name="Lovell J.T."/>
            <person name="Jenkins J."/>
            <person name="Shu S."/>
            <person name="Juenger T.E."/>
            <person name="Schmutz J."/>
        </authorList>
    </citation>
    <scope>NUCLEOTIDE SEQUENCE</scope>
    <source>
        <strain evidence="2">AP13</strain>
    </source>
</reference>
<evidence type="ECO:0000256" key="1">
    <source>
        <dbReference type="SAM" id="MobiDB-lite"/>
    </source>
</evidence>
<comment type="caution">
    <text evidence="2">The sequence shown here is derived from an EMBL/GenBank/DDBJ whole genome shotgun (WGS) entry which is preliminary data.</text>
</comment>
<dbReference type="Proteomes" id="UP000823388">
    <property type="component" value="Chromosome 3K"/>
</dbReference>
<feature type="compositionally biased region" description="Basic and acidic residues" evidence="1">
    <location>
        <begin position="32"/>
        <end position="48"/>
    </location>
</feature>
<name>A0A8T0URI4_PANVG</name>
<evidence type="ECO:0000313" key="3">
    <source>
        <dbReference type="Proteomes" id="UP000823388"/>
    </source>
</evidence>
<dbReference type="AlphaFoldDB" id="A0A8T0URI4"/>
<evidence type="ECO:0000313" key="2">
    <source>
        <dbReference type="EMBL" id="KAG2624728.1"/>
    </source>
</evidence>
<organism evidence="2 3">
    <name type="scientific">Panicum virgatum</name>
    <name type="common">Blackwell switchgrass</name>
    <dbReference type="NCBI Taxonomy" id="38727"/>
    <lineage>
        <taxon>Eukaryota</taxon>
        <taxon>Viridiplantae</taxon>
        <taxon>Streptophyta</taxon>
        <taxon>Embryophyta</taxon>
        <taxon>Tracheophyta</taxon>
        <taxon>Spermatophyta</taxon>
        <taxon>Magnoliopsida</taxon>
        <taxon>Liliopsida</taxon>
        <taxon>Poales</taxon>
        <taxon>Poaceae</taxon>
        <taxon>PACMAD clade</taxon>
        <taxon>Panicoideae</taxon>
        <taxon>Panicodae</taxon>
        <taxon>Paniceae</taxon>
        <taxon>Panicinae</taxon>
        <taxon>Panicum</taxon>
        <taxon>Panicum sect. Hiantes</taxon>
    </lineage>
</organism>
<proteinExistence type="predicted"/>
<accession>A0A8T0URI4</accession>
<gene>
    <name evidence="2" type="ORF">PVAP13_3KG219854</name>
</gene>
<feature type="region of interest" description="Disordered" evidence="1">
    <location>
        <begin position="1"/>
        <end position="131"/>
    </location>
</feature>
<sequence>MARQSKKSPAAGGAAVPPHSMVPPSAANQTHPCDEDRRTCHLHDHGPDPQRPPSVEAPRRTKPGGHLPSVPHPHVRAAAAGTHRWPRRAAQNEDPEPEPSPPRTAPVDSCTTATTATPTSRHPCHREADRRLRENALALDLNEGKRR</sequence>
<keyword evidence="3" id="KW-1185">Reference proteome</keyword>
<dbReference type="EMBL" id="CM029041">
    <property type="protein sequence ID" value="KAG2624728.1"/>
    <property type="molecule type" value="Genomic_DNA"/>
</dbReference>
<protein>
    <submittedName>
        <fullName evidence="2">Uncharacterized protein</fullName>
    </submittedName>
</protein>